<feature type="compositionally biased region" description="Low complexity" evidence="1">
    <location>
        <begin position="1"/>
        <end position="34"/>
    </location>
</feature>
<accession>A0A499V697</accession>
<dbReference type="EMBL" id="AP019620">
    <property type="protein sequence ID" value="BBJ41657.1"/>
    <property type="molecule type" value="Genomic_DNA"/>
</dbReference>
<dbReference type="PANTHER" id="PTHR34075">
    <property type="entry name" value="BLR3430 PROTEIN"/>
    <property type="match status" value="1"/>
</dbReference>
<dbReference type="Pfam" id="PF01796">
    <property type="entry name" value="OB_ChsH2_C"/>
    <property type="match status" value="1"/>
</dbReference>
<evidence type="ECO:0000313" key="5">
    <source>
        <dbReference type="Proteomes" id="UP000463951"/>
    </source>
</evidence>
<feature type="region of interest" description="Disordered" evidence="1">
    <location>
        <begin position="1"/>
        <end position="47"/>
    </location>
</feature>
<reference evidence="4 5" key="1">
    <citation type="journal article" date="2020" name="Int. J. Syst. Evol. Microbiol.">
        <title>Reclassification of Streptomyces castelarensis and Streptomyces sporoclivatus as later heterotypic synonyms of Streptomyces antimycoticus.</title>
        <authorList>
            <person name="Komaki H."/>
            <person name="Tamura T."/>
        </authorList>
    </citation>
    <scope>NUCLEOTIDE SEQUENCE [LARGE SCALE GENOMIC DNA]</scope>
    <source>
        <strain evidence="4 5">NBRC 100767</strain>
    </source>
</reference>
<sequence>MTQTDTTADATTDATTDTTTGTPADPTADPTTAASGGGEGSDGLLAPVPDEDGAPFFAYAARGELRVQCCADCGEPRFPPRPCCPHCQSFDCLWKRMSGRGRIWSYVLPHPPLLPAYAEQAPYNVVLVELADAPRIRLVGNLVATADAALNSVPPERIRIGAPVKAAFHATDGGLTVVRWLLERP</sequence>
<dbReference type="Proteomes" id="UP000463951">
    <property type="component" value="Chromosome"/>
</dbReference>
<evidence type="ECO:0008006" key="6">
    <source>
        <dbReference type="Google" id="ProtNLM"/>
    </source>
</evidence>
<feature type="domain" description="ChsH2 rubredoxin-like zinc ribbon" evidence="3">
    <location>
        <begin position="59"/>
        <end position="90"/>
    </location>
</feature>
<dbReference type="PANTHER" id="PTHR34075:SF5">
    <property type="entry name" value="BLR3430 PROTEIN"/>
    <property type="match status" value="1"/>
</dbReference>
<gene>
    <name evidence="4" type="ORF">SSPO_043750</name>
</gene>
<dbReference type="InterPro" id="IPR002878">
    <property type="entry name" value="ChsH2_C"/>
</dbReference>
<organism evidence="4 5">
    <name type="scientific">Streptomyces antimycoticus</name>
    <dbReference type="NCBI Taxonomy" id="68175"/>
    <lineage>
        <taxon>Bacteria</taxon>
        <taxon>Bacillati</taxon>
        <taxon>Actinomycetota</taxon>
        <taxon>Actinomycetes</taxon>
        <taxon>Kitasatosporales</taxon>
        <taxon>Streptomycetaceae</taxon>
        <taxon>Streptomyces</taxon>
        <taxon>Streptomyces violaceusniger group</taxon>
    </lineage>
</organism>
<dbReference type="InterPro" id="IPR022002">
    <property type="entry name" value="ChsH2_Znr"/>
</dbReference>
<dbReference type="AlphaFoldDB" id="A0A499V697"/>
<evidence type="ECO:0000256" key="1">
    <source>
        <dbReference type="SAM" id="MobiDB-lite"/>
    </source>
</evidence>
<feature type="domain" description="ChsH2 C-terminal OB-fold" evidence="2">
    <location>
        <begin position="94"/>
        <end position="169"/>
    </location>
</feature>
<dbReference type="Pfam" id="PF12172">
    <property type="entry name" value="zf-ChsH2"/>
    <property type="match status" value="1"/>
</dbReference>
<evidence type="ECO:0000259" key="3">
    <source>
        <dbReference type="Pfam" id="PF12172"/>
    </source>
</evidence>
<dbReference type="InterPro" id="IPR012340">
    <property type="entry name" value="NA-bd_OB-fold"/>
</dbReference>
<evidence type="ECO:0000313" key="4">
    <source>
        <dbReference type="EMBL" id="BBJ41657.1"/>
    </source>
</evidence>
<proteinExistence type="predicted"/>
<name>A0A499V697_9ACTN</name>
<protein>
    <recommendedName>
        <fullName evidence="6">DNA-binding protein</fullName>
    </recommendedName>
</protein>
<dbReference type="SUPFAM" id="SSF50249">
    <property type="entry name" value="Nucleic acid-binding proteins"/>
    <property type="match status" value="1"/>
</dbReference>
<dbReference type="Gene3D" id="6.10.30.10">
    <property type="match status" value="1"/>
</dbReference>
<evidence type="ECO:0000259" key="2">
    <source>
        <dbReference type="Pfam" id="PF01796"/>
    </source>
</evidence>
<dbReference type="InterPro" id="IPR052513">
    <property type="entry name" value="Thioester_dehydratase-like"/>
</dbReference>